<dbReference type="PIRSF" id="PIRSF009290">
    <property type="entry name" value="FrlB"/>
    <property type="match status" value="1"/>
</dbReference>
<dbReference type="Gene3D" id="1.10.10.2240">
    <property type="match status" value="1"/>
</dbReference>
<keyword evidence="1" id="KW-0472">Membrane</keyword>
<dbReference type="Gene3D" id="3.40.50.10490">
    <property type="entry name" value="Glucose-6-phosphate isomerase like protein, domain 1"/>
    <property type="match status" value="1"/>
</dbReference>
<proteinExistence type="predicted"/>
<evidence type="ECO:0000259" key="2">
    <source>
        <dbReference type="PROSITE" id="PS51464"/>
    </source>
</evidence>
<dbReference type="GO" id="GO:0097367">
    <property type="term" value="F:carbohydrate derivative binding"/>
    <property type="evidence" value="ECO:0007669"/>
    <property type="project" value="InterPro"/>
</dbReference>
<keyword evidence="1" id="KW-1133">Transmembrane helix</keyword>
<evidence type="ECO:0000313" key="3">
    <source>
        <dbReference type="EMBL" id="MPM18030.1"/>
    </source>
</evidence>
<dbReference type="InterPro" id="IPR035490">
    <property type="entry name" value="GlmS/FrlB_SIS"/>
</dbReference>
<evidence type="ECO:0000256" key="1">
    <source>
        <dbReference type="SAM" id="Phobius"/>
    </source>
</evidence>
<dbReference type="GO" id="GO:0006487">
    <property type="term" value="P:protein N-linked glycosylation"/>
    <property type="evidence" value="ECO:0007669"/>
    <property type="project" value="TreeGrafter"/>
</dbReference>
<protein>
    <submittedName>
        <fullName evidence="3">Fructosamine deglycase FrlB</fullName>
        <ecNumber evidence="3">3.5.-.-</ecNumber>
    </submittedName>
</protein>
<dbReference type="GO" id="GO:0004360">
    <property type="term" value="F:glutamine-fructose-6-phosphate transaminase (isomerizing) activity"/>
    <property type="evidence" value="ECO:0007669"/>
    <property type="project" value="TreeGrafter"/>
</dbReference>
<dbReference type="PROSITE" id="PS51464">
    <property type="entry name" value="SIS"/>
    <property type="match status" value="1"/>
</dbReference>
<dbReference type="InterPro" id="IPR046348">
    <property type="entry name" value="SIS_dom_sf"/>
</dbReference>
<dbReference type="Gene3D" id="3.40.50.12570">
    <property type="match status" value="1"/>
</dbReference>
<keyword evidence="3" id="KW-0378">Hydrolase</keyword>
<gene>
    <name evidence="3" type="primary">frlB_4</name>
    <name evidence="3" type="ORF">SDC9_64431</name>
</gene>
<dbReference type="InterPro" id="IPR024713">
    <property type="entry name" value="Fructosamine_deglycase_FrlB"/>
</dbReference>
<accession>A0A644XP97</accession>
<name>A0A644XP97_9ZZZZ</name>
<dbReference type="InterPro" id="IPR035488">
    <property type="entry name" value="FrlB_SIS"/>
</dbReference>
<dbReference type="SUPFAM" id="SSF53697">
    <property type="entry name" value="SIS domain"/>
    <property type="match status" value="1"/>
</dbReference>
<feature type="transmembrane region" description="Helical" evidence="1">
    <location>
        <begin position="25"/>
        <end position="44"/>
    </location>
</feature>
<reference evidence="3" key="1">
    <citation type="submission" date="2019-08" db="EMBL/GenBank/DDBJ databases">
        <authorList>
            <person name="Kucharzyk K."/>
            <person name="Murdoch R.W."/>
            <person name="Higgins S."/>
            <person name="Loffler F."/>
        </authorList>
    </citation>
    <scope>NUCLEOTIDE SEQUENCE</scope>
</reference>
<comment type="caution">
    <text evidence="3">The sequence shown here is derived from an EMBL/GenBank/DDBJ whole genome shotgun (WGS) entry which is preliminary data.</text>
</comment>
<dbReference type="AlphaFoldDB" id="A0A644XP97"/>
<dbReference type="CDD" id="cd05009">
    <property type="entry name" value="SIS_GlmS_GlmD_2"/>
    <property type="match status" value="1"/>
</dbReference>
<dbReference type="PANTHER" id="PTHR10937">
    <property type="entry name" value="GLUCOSAMINE--FRUCTOSE-6-PHOSPHATE AMINOTRANSFERASE, ISOMERIZING"/>
    <property type="match status" value="1"/>
</dbReference>
<dbReference type="CDD" id="cd05710">
    <property type="entry name" value="SIS_1"/>
    <property type="match status" value="1"/>
</dbReference>
<dbReference type="Pfam" id="PF01380">
    <property type="entry name" value="SIS"/>
    <property type="match status" value="1"/>
</dbReference>
<keyword evidence="1" id="KW-0812">Transmembrane</keyword>
<feature type="domain" description="SIS" evidence="2">
    <location>
        <begin position="12"/>
        <end position="150"/>
    </location>
</feature>
<dbReference type="GO" id="GO:0006047">
    <property type="term" value="P:UDP-N-acetylglucosamine metabolic process"/>
    <property type="evidence" value="ECO:0007669"/>
    <property type="project" value="TreeGrafter"/>
</dbReference>
<dbReference type="EC" id="3.5.-.-" evidence="3"/>
<organism evidence="3">
    <name type="scientific">bioreactor metagenome</name>
    <dbReference type="NCBI Taxonomy" id="1076179"/>
    <lineage>
        <taxon>unclassified sequences</taxon>
        <taxon>metagenomes</taxon>
        <taxon>ecological metagenomes</taxon>
    </lineage>
</organism>
<dbReference type="InterPro" id="IPR001347">
    <property type="entry name" value="SIS_dom"/>
</dbReference>
<dbReference type="PANTHER" id="PTHR10937:SF14">
    <property type="entry name" value="FRUCTOSELYSINE 6-PHOSPHATE DEGLYCASE"/>
    <property type="match status" value="1"/>
</dbReference>
<dbReference type="GO" id="GO:0006002">
    <property type="term" value="P:fructose 6-phosphate metabolic process"/>
    <property type="evidence" value="ECO:0007669"/>
    <property type="project" value="TreeGrafter"/>
</dbReference>
<sequence>MRKEHQEQITRVVARLKERENISNFYFVACGGSQAVLMAGQYMFDKETAIPAHVYTANEFVYNTPKALSKNSVVISCSHSGNTPETVEATKVARKAGAMTIALSNLEGSPLWEAAEFPVHYDWGQEVDASDLNKGILYGLLFSILDVVEPNKKWQDGLKDLTKLQELTVKVKEQFSDFAKEWGKKSKREEIIYTIGSGINYGEMYSTALCWFMEMQWINSGVIHSGEYFHGPFEVTDYDVPFLLVKSIGKTRYLDQRAEDFSVKFSDKITVLDQKDFDLEEVSSEIREYIAAILSGVVIRQLVEAIAFERGHSLSVRRYMWQMEY</sequence>
<dbReference type="GO" id="GO:0016787">
    <property type="term" value="F:hydrolase activity"/>
    <property type="evidence" value="ECO:0007669"/>
    <property type="project" value="UniProtKB-KW"/>
</dbReference>
<dbReference type="EMBL" id="VSSQ01002908">
    <property type="protein sequence ID" value="MPM18030.1"/>
    <property type="molecule type" value="Genomic_DNA"/>
</dbReference>